<reference evidence="3 4" key="1">
    <citation type="submission" date="2020-10" db="EMBL/GenBank/DDBJ databases">
        <authorList>
            <person name="Peeters C."/>
        </authorList>
    </citation>
    <scope>NUCLEOTIDE SEQUENCE [LARGE SCALE GENOMIC DNA]</scope>
    <source>
        <strain evidence="3 4">LMG 28140</strain>
    </source>
</reference>
<feature type="domain" description="Peptidase S9 prolyl oligopeptidase catalytic" evidence="2">
    <location>
        <begin position="415"/>
        <end position="629"/>
    </location>
</feature>
<keyword evidence="4" id="KW-1185">Reference proteome</keyword>
<sequence>MATDGQQKGNGNGGIVKQYAARDFFRRPDKHGFTLAPDGRHLSFLARRSGRQNIFVQGIDASGTPLGEARPLTDETERDVPGHAWKGNDHILFVKDFGGDENFHVLSVPLAGGEPRDLTPFDGVKASIVDDLRDDDRHVLIQMNRRDPQVFDVFRVDVVTGDLTPIAENPGNVMGWMTDHEGHLRVAVASDGVNTTLLYRDVETEPFRAILTTNFRESVSPMFFTFDNKRLYVLSNRNRDKAALFEFDPQTGQEGALLFETSHVDVGGLAYSEHRRVLTAATYIDDRVHRHFFDDWARDVIADLERQLPDQEVNIVSITRDESRAIVRAASDRSAGSVWLYDIASRHLAQLAEMMPWLDPADMVPMSPIQFEARDGLQLNGYLTLPAGFEPGQTFDKPLPLVVNPHGGPWARDHWGFNVEAQLLANRGYAVLQVNFRGSTGYGRAFWEASFGQWGRTMQNDIDDSVDWLVSRGIVDPARVGIYGASYGGYATLAGVAFTPERYAAAVDYVGVSNLFTLLESMPPYWKPMLDMMYEMIGNPQTEEGKQALHDASPLFFVDRIVTPLLVAQGANDPRVKQAESDQIVEALRARGVDVKYMLKENEGHGFRNEENQIEFYEAMEDFFAQHLGGLAGQ</sequence>
<proteinExistence type="predicted"/>
<name>A0ABM8NWC2_9BURK</name>
<comment type="caution">
    <text evidence="3">The sequence shown here is derived from an EMBL/GenBank/DDBJ whole genome shotgun (WGS) entry which is preliminary data.</text>
</comment>
<dbReference type="Gene3D" id="3.40.50.1820">
    <property type="entry name" value="alpha/beta hydrolase"/>
    <property type="match status" value="1"/>
</dbReference>
<protein>
    <submittedName>
        <fullName evidence="3">Dipeptidyl aminopeptidase BIII</fullName>
        <ecNumber evidence="3">3.4.14.-</ecNumber>
    </submittedName>
</protein>
<dbReference type="Pfam" id="PF00326">
    <property type="entry name" value="Peptidase_S9"/>
    <property type="match status" value="1"/>
</dbReference>
<evidence type="ECO:0000259" key="2">
    <source>
        <dbReference type="Pfam" id="PF00326"/>
    </source>
</evidence>
<dbReference type="RefSeq" id="WP_201644326.1">
    <property type="nucleotide sequence ID" value="NZ_CAJHCP010000009.1"/>
</dbReference>
<evidence type="ECO:0000256" key="1">
    <source>
        <dbReference type="ARBA" id="ARBA00022801"/>
    </source>
</evidence>
<dbReference type="PANTHER" id="PTHR42776:SF27">
    <property type="entry name" value="DIPEPTIDYL PEPTIDASE FAMILY MEMBER 6"/>
    <property type="match status" value="1"/>
</dbReference>
<dbReference type="SUPFAM" id="SSF82171">
    <property type="entry name" value="DPP6 N-terminal domain-like"/>
    <property type="match status" value="1"/>
</dbReference>
<dbReference type="InterPro" id="IPR029058">
    <property type="entry name" value="AB_hydrolase_fold"/>
</dbReference>
<dbReference type="Gene3D" id="2.120.10.30">
    <property type="entry name" value="TolB, C-terminal domain"/>
    <property type="match status" value="1"/>
</dbReference>
<dbReference type="InterPro" id="IPR011042">
    <property type="entry name" value="6-blade_b-propeller_TolB-like"/>
</dbReference>
<keyword evidence="3" id="KW-0645">Protease</keyword>
<dbReference type="PANTHER" id="PTHR42776">
    <property type="entry name" value="SERINE PEPTIDASE S9 FAMILY MEMBER"/>
    <property type="match status" value="1"/>
</dbReference>
<organism evidence="3 4">
    <name type="scientific">Paraburkholderia metrosideri</name>
    <dbReference type="NCBI Taxonomy" id="580937"/>
    <lineage>
        <taxon>Bacteria</taxon>
        <taxon>Pseudomonadati</taxon>
        <taxon>Pseudomonadota</taxon>
        <taxon>Betaproteobacteria</taxon>
        <taxon>Burkholderiales</taxon>
        <taxon>Burkholderiaceae</taxon>
        <taxon>Paraburkholderia</taxon>
    </lineage>
</organism>
<dbReference type="Proteomes" id="UP000598032">
    <property type="component" value="Unassembled WGS sequence"/>
</dbReference>
<dbReference type="InterPro" id="IPR001375">
    <property type="entry name" value="Peptidase_S9_cat"/>
</dbReference>
<gene>
    <name evidence="3" type="primary">dapb3</name>
    <name evidence="3" type="ORF">LMG28140_04358</name>
</gene>
<keyword evidence="1 3" id="KW-0378">Hydrolase</keyword>
<keyword evidence="3" id="KW-0031">Aminopeptidase</keyword>
<accession>A0ABM8NWC2</accession>
<dbReference type="SUPFAM" id="SSF53474">
    <property type="entry name" value="alpha/beta-Hydrolases"/>
    <property type="match status" value="1"/>
</dbReference>
<dbReference type="GO" id="GO:0004177">
    <property type="term" value="F:aminopeptidase activity"/>
    <property type="evidence" value="ECO:0007669"/>
    <property type="project" value="UniProtKB-KW"/>
</dbReference>
<evidence type="ECO:0000313" key="4">
    <source>
        <dbReference type="Proteomes" id="UP000598032"/>
    </source>
</evidence>
<dbReference type="EMBL" id="CAJHCP010000009">
    <property type="protein sequence ID" value="CAD6546622.1"/>
    <property type="molecule type" value="Genomic_DNA"/>
</dbReference>
<dbReference type="EC" id="3.4.14.-" evidence="3"/>
<evidence type="ECO:0000313" key="3">
    <source>
        <dbReference type="EMBL" id="CAD6546622.1"/>
    </source>
</evidence>